<organism evidence="1 2">
    <name type="scientific">Tropicibacter naphthalenivorans</name>
    <dbReference type="NCBI Taxonomy" id="441103"/>
    <lineage>
        <taxon>Bacteria</taxon>
        <taxon>Pseudomonadati</taxon>
        <taxon>Pseudomonadota</taxon>
        <taxon>Alphaproteobacteria</taxon>
        <taxon>Rhodobacterales</taxon>
        <taxon>Roseobacteraceae</taxon>
        <taxon>Tropicibacter</taxon>
    </lineage>
</organism>
<evidence type="ECO:0000313" key="2">
    <source>
        <dbReference type="Proteomes" id="UP000054935"/>
    </source>
</evidence>
<protein>
    <submittedName>
        <fullName evidence="1">Uncharacterized protein</fullName>
    </submittedName>
</protein>
<dbReference type="EMBL" id="CYSE01000001">
    <property type="protein sequence ID" value="CUH76290.1"/>
    <property type="molecule type" value="Genomic_DNA"/>
</dbReference>
<dbReference type="RefSeq" id="WP_058246382.1">
    <property type="nucleotide sequence ID" value="NZ_CYSE01000001.1"/>
</dbReference>
<name>A0A0P1G3L3_9RHOB</name>
<dbReference type="STRING" id="441103.TRN7648_00878"/>
<proteinExistence type="predicted"/>
<evidence type="ECO:0000313" key="1">
    <source>
        <dbReference type="EMBL" id="CUH76290.1"/>
    </source>
</evidence>
<dbReference type="AlphaFoldDB" id="A0A0P1G3L3"/>
<keyword evidence="2" id="KW-1185">Reference proteome</keyword>
<sequence>MEFAKQKLKTEASIHGRYTSRPLWLKNGRPTDGWDQFYIFASTFEQAPQLVQQMNRGDFDRLFKMTPVLITCGDEKHIAFKVSSRRKYKARQVEGRLHDGKVIGLTEEEMALVDRGEGGTEPGLIWFKEFFQFGPVYISAKAAAARQRAFEADLALLEGHDVDLDPEASIALKRMGVLDVFQYSDTEFDLSD</sequence>
<reference evidence="1 2" key="1">
    <citation type="submission" date="2015-09" db="EMBL/GenBank/DDBJ databases">
        <authorList>
            <consortium name="Swine Surveillance"/>
        </authorList>
    </citation>
    <scope>NUCLEOTIDE SEQUENCE [LARGE SCALE GENOMIC DNA]</scope>
    <source>
        <strain evidence="1 2">CECT 7648</strain>
    </source>
</reference>
<dbReference type="Proteomes" id="UP000054935">
    <property type="component" value="Unassembled WGS sequence"/>
</dbReference>
<gene>
    <name evidence="1" type="ORF">TRN7648_00878</name>
</gene>
<accession>A0A0P1G3L3</accession>